<protein>
    <submittedName>
        <fullName evidence="1">Major capsid protein</fullName>
    </submittedName>
</protein>
<dbReference type="Pfam" id="PF25209">
    <property type="entry name" value="Phage_capsid_4"/>
    <property type="match status" value="1"/>
</dbReference>
<evidence type="ECO:0000313" key="1">
    <source>
        <dbReference type="EMBL" id="DAD75452.1"/>
    </source>
</evidence>
<name>A0A8S5LZP7_9CAUD</name>
<accession>A0A8S5LZP7</accession>
<sequence>MAISSFIPQIWDARLLNALDKAHVFANVVNRDYEGEIKQQGDTVKINTIGAVTIGNYTKNTDFTTGPEALATTEQTLTIDQAKYFNFQVDDVDAAQAAGDVMDKAMQRAAYGLNDAADAYLAKQLADSITAGNGNLVATDAVALTSANVYENVVKMKLLLDKANVPTVGRWLVAPPEMIALILQDDRFVKTGGSMAEDVLQNGIVARAAGFDIYMSNNCFSKTATGTTTGTTTFTVTAGDEGACTYAEQIVSTEAYRPEKRFADAVKGLHVYGAKVVDAKRLAGLKCTF</sequence>
<reference evidence="1" key="1">
    <citation type="journal article" date="2021" name="Proc. Natl. Acad. Sci. U.S.A.">
        <title>A Catalog of Tens of Thousands of Viruses from Human Metagenomes Reveals Hidden Associations with Chronic Diseases.</title>
        <authorList>
            <person name="Tisza M.J."/>
            <person name="Buck C.B."/>
        </authorList>
    </citation>
    <scope>NUCLEOTIDE SEQUENCE</scope>
    <source>
        <strain evidence="1">CtuvC1</strain>
    </source>
</reference>
<organism evidence="1">
    <name type="scientific">Siphoviridae sp. ctuvC1</name>
    <dbReference type="NCBI Taxonomy" id="2826507"/>
    <lineage>
        <taxon>Viruses</taxon>
        <taxon>Duplodnaviria</taxon>
        <taxon>Heunggongvirae</taxon>
        <taxon>Uroviricota</taxon>
        <taxon>Caudoviricetes</taxon>
    </lineage>
</organism>
<proteinExistence type="predicted"/>
<dbReference type="EMBL" id="BK014784">
    <property type="protein sequence ID" value="DAD75452.1"/>
    <property type="molecule type" value="Genomic_DNA"/>
</dbReference>